<sequence>MADTKLYDLLGVTRHASDTEIKKAYRKLAKEFHPDKNPTEGEKFKEISFAYEVLSDPKKREIYDRSGIKGLQGGGDGGMAADDLFSHLFGGGLFGMGMGMGGSRRRKRGEDTVYPLKVTLEDLYNGKTSKLNLNKTVICKTCDGLGGKPGAVNRCTACQGRGVKVTYRQLGPGMVQHIQSACQDCNGEGEVLNERDRCKVCKGKKIVHETKRLEVHVDKGMNDGQKIYFRGDGNQQPGVEPGDVIIVLQQLPHEIFQRDGDDLYMTHSLQLVEALCGFMIVVKHLDGRDLVIRHPPGEVIQPGTVKGVPFEGMPIYKNPFERGALYIKFSVTFPENHFADAPSLKVLERLLPPRPSTDLPTGENVEEVDLHEYDPDSAYRGASSSRTEAYDSEDEDRYRGPGVQCAHQ</sequence>
<evidence type="ECO:0000256" key="9">
    <source>
        <dbReference type="PROSITE-ProRule" id="PRU00546"/>
    </source>
</evidence>
<protein>
    <submittedName>
        <fullName evidence="13">DnaJ homolog subfamily A member 2</fullName>
    </submittedName>
</protein>
<dbReference type="InterPro" id="IPR001305">
    <property type="entry name" value="HSP_DnaJ_Cys-rich_dom"/>
</dbReference>
<dbReference type="SMART" id="SM00271">
    <property type="entry name" value="DnaJ"/>
    <property type="match status" value="1"/>
</dbReference>
<keyword evidence="6" id="KW-0143">Chaperone</keyword>
<proteinExistence type="inferred from homology"/>
<feature type="domain" description="J" evidence="11">
    <location>
        <begin position="5"/>
        <end position="67"/>
    </location>
</feature>
<dbReference type="Pfam" id="PF00226">
    <property type="entry name" value="DnaJ"/>
    <property type="match status" value="1"/>
</dbReference>
<dbReference type="FunFam" id="1.10.287.110:FF:000016">
    <property type="entry name" value="DnaJ (Hsp40) homolog, subfamily A, member 2"/>
    <property type="match status" value="1"/>
</dbReference>
<dbReference type="Proteomes" id="UP001054837">
    <property type="component" value="Unassembled WGS sequence"/>
</dbReference>
<evidence type="ECO:0000259" key="12">
    <source>
        <dbReference type="PROSITE" id="PS51188"/>
    </source>
</evidence>
<evidence type="ECO:0000313" key="13">
    <source>
        <dbReference type="EMBL" id="GIY61434.1"/>
    </source>
</evidence>
<keyword evidence="3" id="KW-0677">Repeat</keyword>
<dbReference type="PROSITE" id="PS50076">
    <property type="entry name" value="DNAJ_2"/>
    <property type="match status" value="1"/>
</dbReference>
<dbReference type="CDD" id="cd10747">
    <property type="entry name" value="DnaJ_C"/>
    <property type="match status" value="1"/>
</dbReference>
<dbReference type="InterPro" id="IPR002939">
    <property type="entry name" value="DnaJ_C"/>
</dbReference>
<comment type="caution">
    <text evidence="13">The sequence shown here is derived from an EMBL/GenBank/DDBJ whole genome shotgun (WGS) entry which is preliminary data.</text>
</comment>
<gene>
    <name evidence="13" type="primary">DNAJA2</name>
    <name evidence="13" type="ORF">CDAR_541991</name>
</gene>
<keyword evidence="8" id="KW-0636">Prenylation</keyword>
<dbReference type="InterPro" id="IPR018253">
    <property type="entry name" value="DnaJ_domain_CS"/>
</dbReference>
<dbReference type="FunFam" id="2.60.260.20:FF:000003">
    <property type="entry name" value="DnaJ subfamily A member 2"/>
    <property type="match status" value="1"/>
</dbReference>
<feature type="region of interest" description="Disordered" evidence="10">
    <location>
        <begin position="354"/>
        <end position="408"/>
    </location>
</feature>
<evidence type="ECO:0000313" key="14">
    <source>
        <dbReference type="Proteomes" id="UP001054837"/>
    </source>
</evidence>
<dbReference type="AlphaFoldDB" id="A0AAV4UUG2"/>
<dbReference type="InterPro" id="IPR001623">
    <property type="entry name" value="DnaJ_domain"/>
</dbReference>
<dbReference type="GO" id="GO:0006457">
    <property type="term" value="P:protein folding"/>
    <property type="evidence" value="ECO:0007669"/>
    <property type="project" value="InterPro"/>
</dbReference>
<name>A0AAV4UUG2_9ARAC</name>
<dbReference type="CDD" id="cd10719">
    <property type="entry name" value="DnaJ_zf"/>
    <property type="match status" value="1"/>
</dbReference>
<accession>A0AAV4UUG2</accession>
<keyword evidence="14" id="KW-1185">Reference proteome</keyword>
<dbReference type="GO" id="GO:0008270">
    <property type="term" value="F:zinc ion binding"/>
    <property type="evidence" value="ECO:0007669"/>
    <property type="project" value="UniProtKB-KW"/>
</dbReference>
<evidence type="ECO:0000256" key="1">
    <source>
        <dbReference type="ARBA" id="ARBA00022481"/>
    </source>
</evidence>
<evidence type="ECO:0000256" key="8">
    <source>
        <dbReference type="ARBA" id="ARBA00023289"/>
    </source>
</evidence>
<dbReference type="PROSITE" id="PS51188">
    <property type="entry name" value="ZF_CR"/>
    <property type="match status" value="1"/>
</dbReference>
<reference evidence="13 14" key="1">
    <citation type="submission" date="2021-06" db="EMBL/GenBank/DDBJ databases">
        <title>Caerostris darwini draft genome.</title>
        <authorList>
            <person name="Kono N."/>
            <person name="Arakawa K."/>
        </authorList>
    </citation>
    <scope>NUCLEOTIDE SEQUENCE [LARGE SCALE GENOMIC DNA]</scope>
</reference>
<keyword evidence="1" id="KW-0488">Methylation</keyword>
<dbReference type="EMBL" id="BPLQ01011939">
    <property type="protein sequence ID" value="GIY61434.1"/>
    <property type="molecule type" value="Genomic_DNA"/>
</dbReference>
<dbReference type="InterPro" id="IPR012724">
    <property type="entry name" value="DnaJ"/>
</dbReference>
<evidence type="ECO:0000256" key="3">
    <source>
        <dbReference type="ARBA" id="ARBA00022737"/>
    </source>
</evidence>
<evidence type="ECO:0000256" key="2">
    <source>
        <dbReference type="ARBA" id="ARBA00022723"/>
    </source>
</evidence>
<dbReference type="CDD" id="cd06257">
    <property type="entry name" value="DnaJ"/>
    <property type="match status" value="1"/>
</dbReference>
<dbReference type="Gene3D" id="1.10.287.110">
    <property type="entry name" value="DnaJ domain"/>
    <property type="match status" value="1"/>
</dbReference>
<evidence type="ECO:0000256" key="10">
    <source>
        <dbReference type="SAM" id="MobiDB-lite"/>
    </source>
</evidence>
<dbReference type="Pfam" id="PF00684">
    <property type="entry name" value="DnaJ_CXXCXGXG"/>
    <property type="match status" value="1"/>
</dbReference>
<dbReference type="GO" id="GO:0030544">
    <property type="term" value="F:Hsp70 protein binding"/>
    <property type="evidence" value="ECO:0007669"/>
    <property type="project" value="InterPro"/>
</dbReference>
<dbReference type="InterPro" id="IPR044713">
    <property type="entry name" value="DNJA1/2-like"/>
</dbReference>
<organism evidence="13 14">
    <name type="scientific">Caerostris darwini</name>
    <dbReference type="NCBI Taxonomy" id="1538125"/>
    <lineage>
        <taxon>Eukaryota</taxon>
        <taxon>Metazoa</taxon>
        <taxon>Ecdysozoa</taxon>
        <taxon>Arthropoda</taxon>
        <taxon>Chelicerata</taxon>
        <taxon>Arachnida</taxon>
        <taxon>Araneae</taxon>
        <taxon>Araneomorphae</taxon>
        <taxon>Entelegynae</taxon>
        <taxon>Araneoidea</taxon>
        <taxon>Araneidae</taxon>
        <taxon>Caerostris</taxon>
    </lineage>
</organism>
<dbReference type="SUPFAM" id="SSF49493">
    <property type="entry name" value="HSP40/DnaJ peptide-binding domain"/>
    <property type="match status" value="2"/>
</dbReference>
<dbReference type="SUPFAM" id="SSF57938">
    <property type="entry name" value="DnaJ/Hsp40 cysteine-rich domain"/>
    <property type="match status" value="1"/>
</dbReference>
<dbReference type="PANTHER" id="PTHR43888">
    <property type="entry name" value="DNAJ-LIKE-2, ISOFORM A-RELATED"/>
    <property type="match status" value="1"/>
</dbReference>
<dbReference type="Pfam" id="PF01556">
    <property type="entry name" value="DnaJ_C"/>
    <property type="match status" value="1"/>
</dbReference>
<evidence type="ECO:0000256" key="5">
    <source>
        <dbReference type="ARBA" id="ARBA00022833"/>
    </source>
</evidence>
<dbReference type="Gene3D" id="2.10.230.10">
    <property type="entry name" value="Heat shock protein DnaJ, cysteine-rich domain"/>
    <property type="match status" value="1"/>
</dbReference>
<keyword evidence="2 9" id="KW-0479">Metal-binding</keyword>
<evidence type="ECO:0000256" key="4">
    <source>
        <dbReference type="ARBA" id="ARBA00022771"/>
    </source>
</evidence>
<evidence type="ECO:0000256" key="6">
    <source>
        <dbReference type="ARBA" id="ARBA00023186"/>
    </source>
</evidence>
<dbReference type="InterPro" id="IPR008971">
    <property type="entry name" value="HSP40/DnaJ_pept-bd"/>
</dbReference>
<evidence type="ECO:0000256" key="7">
    <source>
        <dbReference type="ARBA" id="ARBA00023288"/>
    </source>
</evidence>
<dbReference type="GO" id="GO:0005524">
    <property type="term" value="F:ATP binding"/>
    <property type="evidence" value="ECO:0007669"/>
    <property type="project" value="InterPro"/>
</dbReference>
<dbReference type="PROSITE" id="PS00636">
    <property type="entry name" value="DNAJ_1"/>
    <property type="match status" value="1"/>
</dbReference>
<keyword evidence="5 9" id="KW-0862">Zinc</keyword>
<feature type="domain" description="CR-type" evidence="12">
    <location>
        <begin position="126"/>
        <end position="210"/>
    </location>
</feature>
<dbReference type="GO" id="GO:0009408">
    <property type="term" value="P:response to heat"/>
    <property type="evidence" value="ECO:0007669"/>
    <property type="project" value="InterPro"/>
</dbReference>
<feature type="zinc finger region" description="CR-type" evidence="9">
    <location>
        <begin position="126"/>
        <end position="210"/>
    </location>
</feature>
<dbReference type="Gene3D" id="2.60.260.20">
    <property type="entry name" value="Urease metallochaperone UreE, N-terminal domain"/>
    <property type="match status" value="2"/>
</dbReference>
<keyword evidence="7" id="KW-0449">Lipoprotein</keyword>
<evidence type="ECO:0000259" key="11">
    <source>
        <dbReference type="PROSITE" id="PS50076"/>
    </source>
</evidence>
<dbReference type="SUPFAM" id="SSF46565">
    <property type="entry name" value="Chaperone J-domain"/>
    <property type="match status" value="1"/>
</dbReference>
<dbReference type="GO" id="GO:0051082">
    <property type="term" value="F:unfolded protein binding"/>
    <property type="evidence" value="ECO:0007669"/>
    <property type="project" value="InterPro"/>
</dbReference>
<dbReference type="HAMAP" id="MF_01152">
    <property type="entry name" value="DnaJ"/>
    <property type="match status" value="1"/>
</dbReference>
<dbReference type="FunFam" id="2.10.230.10:FF:000001">
    <property type="entry name" value="DnaJ subfamily A member 2"/>
    <property type="match status" value="1"/>
</dbReference>
<dbReference type="PRINTS" id="PR00625">
    <property type="entry name" value="JDOMAIN"/>
</dbReference>
<keyword evidence="4 9" id="KW-0863">Zinc-finger</keyword>
<dbReference type="InterPro" id="IPR036410">
    <property type="entry name" value="HSP_DnaJ_Cys-rich_dom_sf"/>
</dbReference>
<dbReference type="InterPro" id="IPR036869">
    <property type="entry name" value="J_dom_sf"/>
</dbReference>